<evidence type="ECO:0000256" key="1">
    <source>
        <dbReference type="ARBA" id="ARBA00004448"/>
    </source>
</evidence>
<dbReference type="OrthoDB" id="2139348at2759"/>
<evidence type="ECO:0000256" key="2">
    <source>
        <dbReference type="ARBA" id="ARBA00006375"/>
    </source>
</evidence>
<evidence type="ECO:0000256" key="7">
    <source>
        <dbReference type="ARBA" id="ARBA00022989"/>
    </source>
</evidence>
<sequence>MASSRNQHNNSQLLGAHHTIPNPEWREFVCGWGAAFINITVTFPINKVMFRQMLYGMHTKNAYIQLKAEGFRFLYRGILPPLCQKTISVSIMFGMYNHYQQVLNSVVPQWNTHLKTSTAAAAAGLTEAVLAPFERVQMLLQDNHYNQRFRNTAHAFADLRQYGFREYYRGLTPILLRNSVSNALFFTLREEISLRMPNPDHWTGKLLSDFFCGAMVGAFISTLFYPVNVVKSHMQCTVGGPFNSLWKASRIVYEERERSLRKMFFGVHINYTRALISWGIINASYEMLRNLLMKPHP</sequence>
<comment type="caution">
    <text evidence="13">The sequence shown here is derived from an EMBL/GenBank/DDBJ whole genome shotgun (WGS) entry which is preliminary data.</text>
</comment>
<keyword evidence="8" id="KW-0496">Mitochondrion</keyword>
<keyword evidence="9 10" id="KW-0472">Membrane</keyword>
<keyword evidence="14" id="KW-1185">Reference proteome</keyword>
<dbReference type="InterPro" id="IPR018108">
    <property type="entry name" value="MCP_transmembrane"/>
</dbReference>
<protein>
    <recommendedName>
        <fullName evidence="15">Solute carrier family 25 member 51</fullName>
    </recommendedName>
</protein>
<dbReference type="PROSITE" id="PS50920">
    <property type="entry name" value="SOLCAR"/>
    <property type="match status" value="3"/>
</dbReference>
<keyword evidence="5" id="KW-0677">Repeat</keyword>
<keyword evidence="4 10" id="KW-0812">Transmembrane</keyword>
<evidence type="ECO:0000256" key="8">
    <source>
        <dbReference type="ARBA" id="ARBA00023128"/>
    </source>
</evidence>
<keyword evidence="6" id="KW-0999">Mitochondrion inner membrane</keyword>
<dbReference type="GO" id="GO:0051724">
    <property type="term" value="F:NAD transmembrane transporter activity"/>
    <property type="evidence" value="ECO:0007669"/>
    <property type="project" value="TreeGrafter"/>
</dbReference>
<evidence type="ECO:0000256" key="6">
    <source>
        <dbReference type="ARBA" id="ARBA00022792"/>
    </source>
</evidence>
<dbReference type="GO" id="GO:0005743">
    <property type="term" value="C:mitochondrial inner membrane"/>
    <property type="evidence" value="ECO:0007669"/>
    <property type="project" value="UniProtKB-SubCell"/>
</dbReference>
<feature type="repeat" description="Solcar" evidence="10">
    <location>
        <begin position="111"/>
        <end position="195"/>
    </location>
</feature>
<evidence type="ECO:0000256" key="10">
    <source>
        <dbReference type="PROSITE-ProRule" id="PRU00282"/>
    </source>
</evidence>
<proteinExistence type="inferred from homology"/>
<name>A0A8J2R9Y5_9CRUS</name>
<evidence type="ECO:0000256" key="11">
    <source>
        <dbReference type="RuleBase" id="RU000488"/>
    </source>
</evidence>
<dbReference type="AlphaFoldDB" id="A0A8J2R9Y5"/>
<evidence type="ECO:0000256" key="12">
    <source>
        <dbReference type="SAM" id="Phobius"/>
    </source>
</evidence>
<organism evidence="13 14">
    <name type="scientific">Daphnia galeata</name>
    <dbReference type="NCBI Taxonomy" id="27404"/>
    <lineage>
        <taxon>Eukaryota</taxon>
        <taxon>Metazoa</taxon>
        <taxon>Ecdysozoa</taxon>
        <taxon>Arthropoda</taxon>
        <taxon>Crustacea</taxon>
        <taxon>Branchiopoda</taxon>
        <taxon>Diplostraca</taxon>
        <taxon>Cladocera</taxon>
        <taxon>Anomopoda</taxon>
        <taxon>Daphniidae</taxon>
        <taxon>Daphnia</taxon>
    </lineage>
</organism>
<feature type="transmembrane region" description="Helical" evidence="12">
    <location>
        <begin position="31"/>
        <end position="50"/>
    </location>
</feature>
<reference evidence="13" key="1">
    <citation type="submission" date="2021-11" db="EMBL/GenBank/DDBJ databases">
        <authorList>
            <person name="Schell T."/>
        </authorList>
    </citation>
    <scope>NUCLEOTIDE SEQUENCE</scope>
    <source>
        <strain evidence="13">M5</strain>
    </source>
</reference>
<evidence type="ECO:0000256" key="3">
    <source>
        <dbReference type="ARBA" id="ARBA00022448"/>
    </source>
</evidence>
<dbReference type="Pfam" id="PF00153">
    <property type="entry name" value="Mito_carr"/>
    <property type="match status" value="3"/>
</dbReference>
<comment type="similarity">
    <text evidence="2 11">Belongs to the mitochondrial carrier (TC 2.A.29) family.</text>
</comment>
<keyword evidence="3 11" id="KW-0813">Transport</keyword>
<evidence type="ECO:0000256" key="9">
    <source>
        <dbReference type="ARBA" id="ARBA00023136"/>
    </source>
</evidence>
<dbReference type="PANTHER" id="PTHR46131">
    <property type="entry name" value="SD08549P"/>
    <property type="match status" value="1"/>
</dbReference>
<evidence type="ECO:0000256" key="4">
    <source>
        <dbReference type="ARBA" id="ARBA00022692"/>
    </source>
</evidence>
<dbReference type="InterPro" id="IPR023395">
    <property type="entry name" value="MCP_dom_sf"/>
</dbReference>
<dbReference type="Proteomes" id="UP000789390">
    <property type="component" value="Unassembled WGS sequence"/>
</dbReference>
<keyword evidence="7 12" id="KW-1133">Transmembrane helix</keyword>
<dbReference type="EMBL" id="CAKKLH010000002">
    <property type="protein sequence ID" value="CAH0098484.1"/>
    <property type="molecule type" value="Genomic_DNA"/>
</dbReference>
<dbReference type="InterPro" id="IPR052465">
    <property type="entry name" value="Mito_NAD+_Carrier"/>
</dbReference>
<evidence type="ECO:0000313" key="14">
    <source>
        <dbReference type="Proteomes" id="UP000789390"/>
    </source>
</evidence>
<feature type="repeat" description="Solcar" evidence="10">
    <location>
        <begin position="204"/>
        <end position="291"/>
    </location>
</feature>
<feature type="repeat" description="Solcar" evidence="10">
    <location>
        <begin position="22"/>
        <end position="102"/>
    </location>
</feature>
<dbReference type="SUPFAM" id="SSF103506">
    <property type="entry name" value="Mitochondrial carrier"/>
    <property type="match status" value="1"/>
</dbReference>
<dbReference type="PANTHER" id="PTHR46131:SF1">
    <property type="entry name" value="SD08549P"/>
    <property type="match status" value="1"/>
</dbReference>
<evidence type="ECO:0000313" key="13">
    <source>
        <dbReference type="EMBL" id="CAH0098484.1"/>
    </source>
</evidence>
<comment type="subcellular location">
    <subcellularLocation>
        <location evidence="1">Mitochondrion inner membrane</location>
        <topology evidence="1">Multi-pass membrane protein</topology>
    </subcellularLocation>
</comment>
<gene>
    <name evidence="13" type="ORF">DGAL_LOCUS565</name>
</gene>
<evidence type="ECO:0008006" key="15">
    <source>
        <dbReference type="Google" id="ProtNLM"/>
    </source>
</evidence>
<dbReference type="Gene3D" id="1.50.40.10">
    <property type="entry name" value="Mitochondrial carrier domain"/>
    <property type="match status" value="1"/>
</dbReference>
<accession>A0A8J2R9Y5</accession>
<evidence type="ECO:0000256" key="5">
    <source>
        <dbReference type="ARBA" id="ARBA00022737"/>
    </source>
</evidence>